<name>A0A8J5JSP7_HOMAM</name>
<gene>
    <name evidence="1" type="ORF">Hamer_G021278</name>
</gene>
<evidence type="ECO:0000313" key="2">
    <source>
        <dbReference type="Proteomes" id="UP000747542"/>
    </source>
</evidence>
<proteinExistence type="predicted"/>
<dbReference type="AlphaFoldDB" id="A0A8J5JSP7"/>
<dbReference type="EMBL" id="JAHLQT010031318">
    <property type="protein sequence ID" value="KAG7160318.1"/>
    <property type="molecule type" value="Genomic_DNA"/>
</dbReference>
<accession>A0A8J5JSP7</accession>
<dbReference type="Proteomes" id="UP000747542">
    <property type="component" value="Unassembled WGS sequence"/>
</dbReference>
<keyword evidence="2" id="KW-1185">Reference proteome</keyword>
<reference evidence="1" key="1">
    <citation type="journal article" date="2021" name="Sci. Adv.">
        <title>The American lobster genome reveals insights on longevity, neural, and immune adaptations.</title>
        <authorList>
            <person name="Polinski J.M."/>
            <person name="Zimin A.V."/>
            <person name="Clark K.F."/>
            <person name="Kohn A.B."/>
            <person name="Sadowski N."/>
            <person name="Timp W."/>
            <person name="Ptitsyn A."/>
            <person name="Khanna P."/>
            <person name="Romanova D.Y."/>
            <person name="Williams P."/>
            <person name="Greenwood S.J."/>
            <person name="Moroz L.L."/>
            <person name="Walt D.R."/>
            <person name="Bodnar A.G."/>
        </authorList>
    </citation>
    <scope>NUCLEOTIDE SEQUENCE</scope>
    <source>
        <strain evidence="1">GMGI-L3</strain>
    </source>
</reference>
<comment type="caution">
    <text evidence="1">The sequence shown here is derived from an EMBL/GenBank/DDBJ whole genome shotgun (WGS) entry which is preliminary data.</text>
</comment>
<evidence type="ECO:0000313" key="1">
    <source>
        <dbReference type="EMBL" id="KAG7160318.1"/>
    </source>
</evidence>
<protein>
    <submittedName>
        <fullName evidence="1">Uncharacterized protein</fullName>
    </submittedName>
</protein>
<organism evidence="1 2">
    <name type="scientific">Homarus americanus</name>
    <name type="common">American lobster</name>
    <dbReference type="NCBI Taxonomy" id="6706"/>
    <lineage>
        <taxon>Eukaryota</taxon>
        <taxon>Metazoa</taxon>
        <taxon>Ecdysozoa</taxon>
        <taxon>Arthropoda</taxon>
        <taxon>Crustacea</taxon>
        <taxon>Multicrustacea</taxon>
        <taxon>Malacostraca</taxon>
        <taxon>Eumalacostraca</taxon>
        <taxon>Eucarida</taxon>
        <taxon>Decapoda</taxon>
        <taxon>Pleocyemata</taxon>
        <taxon>Astacidea</taxon>
        <taxon>Nephropoidea</taxon>
        <taxon>Nephropidae</taxon>
        <taxon>Homarus</taxon>
    </lineage>
</organism>
<sequence length="47" mass="4950">MGSFATKARNTNALAKVQSINVVSAAKEANKAVAEKAVNIMEVRTSE</sequence>